<evidence type="ECO:0000256" key="5">
    <source>
        <dbReference type="ARBA" id="ARBA00023237"/>
    </source>
</evidence>
<comment type="subcellular location">
    <subcellularLocation>
        <location evidence="1">Cell outer membrane</location>
    </subcellularLocation>
</comment>
<evidence type="ECO:0000256" key="3">
    <source>
        <dbReference type="ARBA" id="ARBA00022729"/>
    </source>
</evidence>
<sequence>MKKIVIIFILTIIFISCSNELDLAPISTPSAANFLKSAADVDVAVNAAYDALQQQGLYGESLNYLFEVRSDNSDESSLGGRGGIVSDIDLFSVRSSNAVLEATWKDAYLGIQRCNAILNRIEDIDDMDASTKSIRKGEVQFIRGLIYFNLVRVFGDVPLVVTETIDPFDAFGEGRDTAASVYAQIVTDLTAAASALPASQSVVGKTTKGAAYALLGKVELTLGNYSEAIAALGNVNGYSLVPNYADIFGESNENNQESIFEVQYESGKGSSFSVNGEGTGIGEGSVYSNLFGPFGGGALVVNGSSNGSNRPTQDLWDSYDPADIRRDVNIGQFGVDNVLYPKKLVAATAGPLDSGINSIVLRYADVILMHAEALNEQGYVADGPAFDLINQIRNRAGLADLTSATVTNQAEFRLAIENERRWELAFENHRWPDLVRTGRAVEVMNGHETNTGGVPVTLNNISGNQLIYPVPQSEIDTNPALLPQNPGYN</sequence>
<feature type="domain" description="RagB/SusD" evidence="6">
    <location>
        <begin position="339"/>
        <end position="488"/>
    </location>
</feature>
<evidence type="ECO:0000256" key="4">
    <source>
        <dbReference type="ARBA" id="ARBA00023136"/>
    </source>
</evidence>
<organism evidence="8 9">
    <name type="scientific">Snuella lapsa</name>
    <dbReference type="NCBI Taxonomy" id="870481"/>
    <lineage>
        <taxon>Bacteria</taxon>
        <taxon>Pseudomonadati</taxon>
        <taxon>Bacteroidota</taxon>
        <taxon>Flavobacteriia</taxon>
        <taxon>Flavobacteriales</taxon>
        <taxon>Flavobacteriaceae</taxon>
        <taxon>Snuella</taxon>
    </lineage>
</organism>
<dbReference type="PROSITE" id="PS51257">
    <property type="entry name" value="PROKAR_LIPOPROTEIN"/>
    <property type="match status" value="1"/>
</dbReference>
<keyword evidence="4" id="KW-0472">Membrane</keyword>
<comment type="similarity">
    <text evidence="2">Belongs to the SusD family.</text>
</comment>
<reference evidence="9" key="1">
    <citation type="journal article" date="2019" name="Int. J. Syst. Evol. Microbiol.">
        <title>The Global Catalogue of Microorganisms (GCM) 10K type strain sequencing project: providing services to taxonomists for standard genome sequencing and annotation.</title>
        <authorList>
            <consortium name="The Broad Institute Genomics Platform"/>
            <consortium name="The Broad Institute Genome Sequencing Center for Infectious Disease"/>
            <person name="Wu L."/>
            <person name="Ma J."/>
        </authorList>
    </citation>
    <scope>NUCLEOTIDE SEQUENCE [LARGE SCALE GENOMIC DNA]</scope>
    <source>
        <strain evidence="9">JCM 17111</strain>
    </source>
</reference>
<dbReference type="InterPro" id="IPR011990">
    <property type="entry name" value="TPR-like_helical_dom_sf"/>
</dbReference>
<dbReference type="CDD" id="cd08977">
    <property type="entry name" value="SusD"/>
    <property type="match status" value="1"/>
</dbReference>
<dbReference type="Pfam" id="PF07980">
    <property type="entry name" value="SusD_RagB"/>
    <property type="match status" value="1"/>
</dbReference>
<proteinExistence type="inferred from homology"/>
<dbReference type="Pfam" id="PF14322">
    <property type="entry name" value="SusD-like_3"/>
    <property type="match status" value="1"/>
</dbReference>
<gene>
    <name evidence="8" type="ORF">GCM10022395_31360</name>
</gene>
<comment type="caution">
    <text evidence="8">The sequence shown here is derived from an EMBL/GenBank/DDBJ whole genome shotgun (WGS) entry which is preliminary data.</text>
</comment>
<evidence type="ECO:0000259" key="7">
    <source>
        <dbReference type="Pfam" id="PF14322"/>
    </source>
</evidence>
<evidence type="ECO:0000259" key="6">
    <source>
        <dbReference type="Pfam" id="PF07980"/>
    </source>
</evidence>
<accession>A0ABP6YE40</accession>
<feature type="domain" description="SusD-like N-terminal" evidence="7">
    <location>
        <begin position="45"/>
        <end position="220"/>
    </location>
</feature>
<keyword evidence="5" id="KW-0998">Cell outer membrane</keyword>
<dbReference type="Proteomes" id="UP001500954">
    <property type="component" value="Unassembled WGS sequence"/>
</dbReference>
<evidence type="ECO:0000313" key="9">
    <source>
        <dbReference type="Proteomes" id="UP001500954"/>
    </source>
</evidence>
<dbReference type="SUPFAM" id="SSF48452">
    <property type="entry name" value="TPR-like"/>
    <property type="match status" value="1"/>
</dbReference>
<protein>
    <submittedName>
        <fullName evidence="8">RagB/SusD family nutrient uptake outer membrane protein</fullName>
    </submittedName>
</protein>
<dbReference type="InterPro" id="IPR012944">
    <property type="entry name" value="SusD_RagB_dom"/>
</dbReference>
<dbReference type="EMBL" id="BAABCY010000085">
    <property type="protein sequence ID" value="GAA3580601.1"/>
    <property type="molecule type" value="Genomic_DNA"/>
</dbReference>
<dbReference type="Gene3D" id="1.25.40.390">
    <property type="match status" value="1"/>
</dbReference>
<evidence type="ECO:0000313" key="8">
    <source>
        <dbReference type="EMBL" id="GAA3580601.1"/>
    </source>
</evidence>
<dbReference type="InterPro" id="IPR033985">
    <property type="entry name" value="SusD-like_N"/>
</dbReference>
<name>A0ABP6YE40_9FLAO</name>
<keyword evidence="3" id="KW-0732">Signal</keyword>
<evidence type="ECO:0000256" key="2">
    <source>
        <dbReference type="ARBA" id="ARBA00006275"/>
    </source>
</evidence>
<keyword evidence="9" id="KW-1185">Reference proteome</keyword>
<dbReference type="RefSeq" id="WP_345007359.1">
    <property type="nucleotide sequence ID" value="NZ_BAABCY010000085.1"/>
</dbReference>
<evidence type="ECO:0000256" key="1">
    <source>
        <dbReference type="ARBA" id="ARBA00004442"/>
    </source>
</evidence>